<evidence type="ECO:0000256" key="16">
    <source>
        <dbReference type="ARBA" id="ARBA00032853"/>
    </source>
</evidence>
<evidence type="ECO:0000256" key="12">
    <source>
        <dbReference type="ARBA" id="ARBA00022989"/>
    </source>
</evidence>
<feature type="transmembrane region" description="Helical" evidence="19">
    <location>
        <begin position="64"/>
        <end position="89"/>
    </location>
</feature>
<comment type="caution">
    <text evidence="20">The sequence shown here is derived from an EMBL/GenBank/DDBJ whole genome shotgun (WGS) entry which is preliminary data.</text>
</comment>
<keyword evidence="9 19" id="KW-0808">Transferase</keyword>
<evidence type="ECO:0000256" key="7">
    <source>
        <dbReference type="ARBA" id="ARBA00022475"/>
    </source>
</evidence>
<evidence type="ECO:0000256" key="18">
    <source>
        <dbReference type="ARBA" id="ARBA00049504"/>
    </source>
</evidence>
<proteinExistence type="inferred from homology"/>
<comment type="similarity">
    <text evidence="4 19">Belongs to the CobS family.</text>
</comment>
<comment type="catalytic activity">
    <reaction evidence="17 19">
        <text>alpha-ribazole + adenosylcob(III)inamide-GDP = adenosylcob(III)alamin + GMP + H(+)</text>
        <dbReference type="Rhea" id="RHEA:16049"/>
        <dbReference type="ChEBI" id="CHEBI:10329"/>
        <dbReference type="ChEBI" id="CHEBI:15378"/>
        <dbReference type="ChEBI" id="CHEBI:18408"/>
        <dbReference type="ChEBI" id="CHEBI:58115"/>
        <dbReference type="ChEBI" id="CHEBI:60487"/>
        <dbReference type="EC" id="2.7.8.26"/>
    </reaction>
</comment>
<feature type="transmembrane region" description="Helical" evidence="19">
    <location>
        <begin position="32"/>
        <end position="52"/>
    </location>
</feature>
<dbReference type="EMBL" id="SDOZ01000002">
    <property type="protein sequence ID" value="RXZ61321.1"/>
    <property type="molecule type" value="Genomic_DNA"/>
</dbReference>
<evidence type="ECO:0000256" key="14">
    <source>
        <dbReference type="ARBA" id="ARBA00025228"/>
    </source>
</evidence>
<gene>
    <name evidence="19" type="primary">cobS</name>
    <name evidence="20" type="ORF">ESZ91_02740</name>
</gene>
<dbReference type="Pfam" id="PF02654">
    <property type="entry name" value="CobS"/>
    <property type="match status" value="1"/>
</dbReference>
<evidence type="ECO:0000256" key="3">
    <source>
        <dbReference type="ARBA" id="ARBA00004663"/>
    </source>
</evidence>
<evidence type="ECO:0000256" key="17">
    <source>
        <dbReference type="ARBA" id="ARBA00048623"/>
    </source>
</evidence>
<organism evidence="20 21">
    <name type="scientific">Candidatus Borkfalkia ceftriaxoniphila</name>
    <dbReference type="NCBI Taxonomy" id="2508949"/>
    <lineage>
        <taxon>Bacteria</taxon>
        <taxon>Bacillati</taxon>
        <taxon>Bacillota</taxon>
        <taxon>Clostridia</taxon>
        <taxon>Christensenellales</taxon>
        <taxon>Christensenellaceae</taxon>
        <taxon>Candidatus Borkfalkia</taxon>
    </lineage>
</organism>
<reference evidence="20 21" key="1">
    <citation type="journal article" date="2019" name="Gut">
        <title>Antibiotics-induced monodominance of a novel gut bacterial order.</title>
        <authorList>
            <person name="Hildebrand F."/>
            <person name="Moitinho-Silva L."/>
            <person name="Blasche S."/>
            <person name="Jahn M.T."/>
            <person name="Gossmann T.I."/>
            <person name="Heuerta-Cepas J."/>
            <person name="Hercog R."/>
            <person name="Luetge M."/>
            <person name="Bahram M."/>
            <person name="Pryszlak A."/>
            <person name="Alves R.J."/>
            <person name="Waszak S.M."/>
            <person name="Zhu A."/>
            <person name="Ye L."/>
            <person name="Costea P.I."/>
            <person name="Aalvink S."/>
            <person name="Belzer C."/>
            <person name="Forslund S.K."/>
            <person name="Sunagawa S."/>
            <person name="Hentschel U."/>
            <person name="Merten C."/>
            <person name="Patil K.R."/>
            <person name="Benes V."/>
            <person name="Bork P."/>
        </authorList>
    </citation>
    <scope>NUCLEOTIDE SEQUENCE [LARGE SCALE GENOMIC DNA]</scope>
    <source>
        <strain evidence="20 21">HDS1380</strain>
    </source>
</reference>
<dbReference type="GO" id="GO:0008818">
    <property type="term" value="F:cobalamin 5'-phosphate synthase activity"/>
    <property type="evidence" value="ECO:0007669"/>
    <property type="project" value="UniProtKB-UniRule"/>
</dbReference>
<feature type="transmembrane region" description="Helical" evidence="19">
    <location>
        <begin position="176"/>
        <end position="197"/>
    </location>
</feature>
<keyword evidence="13 19" id="KW-0472">Membrane</keyword>
<accession>A0A4Q2KDH6</accession>
<comment type="pathway">
    <text evidence="3 19">Cofactor biosynthesis; adenosylcobalamin biosynthesis; adenosylcobalamin from cob(II)yrinate a,c-diamide: step 7/7.</text>
</comment>
<evidence type="ECO:0000256" key="19">
    <source>
        <dbReference type="HAMAP-Rule" id="MF_00719"/>
    </source>
</evidence>
<feature type="transmembrane region" description="Helical" evidence="19">
    <location>
        <begin position="230"/>
        <end position="253"/>
    </location>
</feature>
<evidence type="ECO:0000256" key="8">
    <source>
        <dbReference type="ARBA" id="ARBA00022573"/>
    </source>
</evidence>
<keyword evidence="11 19" id="KW-0460">Magnesium</keyword>
<dbReference type="PANTHER" id="PTHR34148:SF1">
    <property type="entry name" value="ADENOSYLCOBINAMIDE-GDP RIBAZOLETRANSFERASE"/>
    <property type="match status" value="1"/>
</dbReference>
<evidence type="ECO:0000256" key="5">
    <source>
        <dbReference type="ARBA" id="ARBA00013200"/>
    </source>
</evidence>
<keyword evidence="7 19" id="KW-1003">Cell membrane</keyword>
<dbReference type="GO" id="GO:0005886">
    <property type="term" value="C:plasma membrane"/>
    <property type="evidence" value="ECO:0007669"/>
    <property type="project" value="UniProtKB-SubCell"/>
</dbReference>
<evidence type="ECO:0000256" key="4">
    <source>
        <dbReference type="ARBA" id="ARBA00010561"/>
    </source>
</evidence>
<protein>
    <recommendedName>
        <fullName evidence="6 19">Adenosylcobinamide-GDP ribazoletransferase</fullName>
        <ecNumber evidence="5 19">2.7.8.26</ecNumber>
    </recommendedName>
    <alternativeName>
        <fullName evidence="16 19">Cobalamin synthase</fullName>
    </alternativeName>
    <alternativeName>
        <fullName evidence="15 19">Cobalamin-5'-phosphate synthase</fullName>
    </alternativeName>
</protein>
<dbReference type="Proteomes" id="UP000291269">
    <property type="component" value="Unassembled WGS sequence"/>
</dbReference>
<dbReference type="GO" id="GO:0009236">
    <property type="term" value="P:cobalamin biosynthetic process"/>
    <property type="evidence" value="ECO:0007669"/>
    <property type="project" value="UniProtKB-UniRule"/>
</dbReference>
<evidence type="ECO:0000256" key="10">
    <source>
        <dbReference type="ARBA" id="ARBA00022692"/>
    </source>
</evidence>
<evidence type="ECO:0000313" key="20">
    <source>
        <dbReference type="EMBL" id="RXZ61321.1"/>
    </source>
</evidence>
<comment type="function">
    <text evidence="14 19">Joins adenosylcobinamide-GDP and alpha-ribazole to generate adenosylcobalamin (Ado-cobalamin). Also synthesizes adenosylcobalamin 5'-phosphate from adenosylcobinamide-GDP and alpha-ribazole 5'-phosphate.</text>
</comment>
<dbReference type="OrthoDB" id="9794626at2"/>
<dbReference type="RefSeq" id="WP_129223894.1">
    <property type="nucleotide sequence ID" value="NZ_SDOZ01000002.1"/>
</dbReference>
<comment type="catalytic activity">
    <reaction evidence="18 19">
        <text>alpha-ribazole 5'-phosphate + adenosylcob(III)inamide-GDP = adenosylcob(III)alamin 5'-phosphate + GMP + H(+)</text>
        <dbReference type="Rhea" id="RHEA:23560"/>
        <dbReference type="ChEBI" id="CHEBI:15378"/>
        <dbReference type="ChEBI" id="CHEBI:57918"/>
        <dbReference type="ChEBI" id="CHEBI:58115"/>
        <dbReference type="ChEBI" id="CHEBI:60487"/>
        <dbReference type="ChEBI" id="CHEBI:60493"/>
        <dbReference type="EC" id="2.7.8.26"/>
    </reaction>
</comment>
<keyword evidence="21" id="KW-1185">Reference proteome</keyword>
<dbReference type="UniPathway" id="UPA00148">
    <property type="reaction ID" value="UER00238"/>
</dbReference>
<name>A0A4Q2KDH6_9FIRM</name>
<feature type="transmembrane region" description="Helical" evidence="19">
    <location>
        <begin position="203"/>
        <end position="223"/>
    </location>
</feature>
<keyword evidence="12 19" id="KW-1133">Transmembrane helix</keyword>
<evidence type="ECO:0000313" key="21">
    <source>
        <dbReference type="Proteomes" id="UP000291269"/>
    </source>
</evidence>
<evidence type="ECO:0000256" key="2">
    <source>
        <dbReference type="ARBA" id="ARBA00004651"/>
    </source>
</evidence>
<dbReference type="GO" id="GO:0051073">
    <property type="term" value="F:adenosylcobinamide-GDP ribazoletransferase activity"/>
    <property type="evidence" value="ECO:0007669"/>
    <property type="project" value="UniProtKB-UniRule"/>
</dbReference>
<dbReference type="HAMAP" id="MF_00719">
    <property type="entry name" value="CobS"/>
    <property type="match status" value="1"/>
</dbReference>
<dbReference type="PANTHER" id="PTHR34148">
    <property type="entry name" value="ADENOSYLCOBINAMIDE-GDP RIBAZOLETRANSFERASE"/>
    <property type="match status" value="1"/>
</dbReference>
<evidence type="ECO:0000256" key="13">
    <source>
        <dbReference type="ARBA" id="ARBA00023136"/>
    </source>
</evidence>
<feature type="transmembrane region" description="Helical" evidence="19">
    <location>
        <begin position="110"/>
        <end position="128"/>
    </location>
</feature>
<dbReference type="AlphaFoldDB" id="A0A4Q2KDH6"/>
<keyword evidence="10 19" id="KW-0812">Transmembrane</keyword>
<evidence type="ECO:0000256" key="15">
    <source>
        <dbReference type="ARBA" id="ARBA00032605"/>
    </source>
</evidence>
<sequence length="254" mass="27104">MRSILNGLLIALSMYSKIPVPQAEWNERNMRYAFCFFPLVGALIGGIGYGLYYLFDFLAFPPLLVAACVTVLPVLVTGGIHLDGFCDTLDAVSSRQPRERKLEILKDSHAGAFAIIWCVVYFVAYFAAAGTLTLQTYAVFALAYPLERALSALSIMNFRSAKEGLASTFKNSGSRAAVSVVCALWLVAAAAGCILLSPVLGAIVIGCGIAAYLLCIAVIFKTFGGMSGDLAGWLLQVIELVMLLAAAIGGFYLC</sequence>
<dbReference type="InterPro" id="IPR003805">
    <property type="entry name" value="CobS"/>
</dbReference>
<comment type="cofactor">
    <cofactor evidence="1 19">
        <name>Mg(2+)</name>
        <dbReference type="ChEBI" id="CHEBI:18420"/>
    </cofactor>
</comment>
<comment type="subcellular location">
    <subcellularLocation>
        <location evidence="2 19">Cell membrane</location>
        <topology evidence="2 19">Multi-pass membrane protein</topology>
    </subcellularLocation>
</comment>
<evidence type="ECO:0000256" key="9">
    <source>
        <dbReference type="ARBA" id="ARBA00022679"/>
    </source>
</evidence>
<evidence type="ECO:0000256" key="6">
    <source>
        <dbReference type="ARBA" id="ARBA00015850"/>
    </source>
</evidence>
<evidence type="ECO:0000256" key="11">
    <source>
        <dbReference type="ARBA" id="ARBA00022842"/>
    </source>
</evidence>
<dbReference type="EC" id="2.7.8.26" evidence="5 19"/>
<keyword evidence="8 19" id="KW-0169">Cobalamin biosynthesis</keyword>
<evidence type="ECO:0000256" key="1">
    <source>
        <dbReference type="ARBA" id="ARBA00001946"/>
    </source>
</evidence>